<evidence type="ECO:0008006" key="3">
    <source>
        <dbReference type="Google" id="ProtNLM"/>
    </source>
</evidence>
<reference evidence="1 2" key="1">
    <citation type="submission" date="2019-07" db="EMBL/GenBank/DDBJ databases">
        <title>Whole genome shotgun sequence of Halomonas halophila NBRC 102604.</title>
        <authorList>
            <person name="Hosoyama A."/>
            <person name="Uohara A."/>
            <person name="Ohji S."/>
            <person name="Ichikawa N."/>
        </authorList>
    </citation>
    <scope>NUCLEOTIDE SEQUENCE [LARGE SCALE GENOMIC DNA]</scope>
    <source>
        <strain evidence="1 2">NBRC 102604</strain>
    </source>
</reference>
<dbReference type="EMBL" id="BJUS01000031">
    <property type="protein sequence ID" value="GEK73889.1"/>
    <property type="molecule type" value="Genomic_DNA"/>
</dbReference>
<dbReference type="Pfam" id="PF11964">
    <property type="entry name" value="SpoIIAA-like"/>
    <property type="match status" value="1"/>
</dbReference>
<organism evidence="1 2">
    <name type="scientific">Halomonas halophila</name>
    <dbReference type="NCBI Taxonomy" id="29573"/>
    <lineage>
        <taxon>Bacteria</taxon>
        <taxon>Pseudomonadati</taxon>
        <taxon>Pseudomonadota</taxon>
        <taxon>Gammaproteobacteria</taxon>
        <taxon>Oceanospirillales</taxon>
        <taxon>Halomonadaceae</taxon>
        <taxon>Halomonas</taxon>
    </lineage>
</organism>
<sequence length="151" mass="17275">MLRVRHDHPSQSQGGPIMLELLPSGADHVVAMKVSGRVTAPDLQVAIDAIEATKKTQPRISLYAEIDEMRWMTFTAFLRDLGYGLTQIGDLNRYYRAAVLSDRHWVRHLTRLENHLFKSMEIRTFTHRHKPDALEWVEHLPSPPAGRRTGA</sequence>
<dbReference type="InterPro" id="IPR021866">
    <property type="entry name" value="SpoIIAA-like"/>
</dbReference>
<dbReference type="SUPFAM" id="SSF52091">
    <property type="entry name" value="SpoIIaa-like"/>
    <property type="match status" value="1"/>
</dbReference>
<keyword evidence="2" id="KW-1185">Reference proteome</keyword>
<gene>
    <name evidence="1" type="ORF">HHA04nite_24330</name>
</gene>
<dbReference type="InterPro" id="IPR038396">
    <property type="entry name" value="SpoIIAA-like_sf"/>
</dbReference>
<evidence type="ECO:0000313" key="1">
    <source>
        <dbReference type="EMBL" id="GEK73889.1"/>
    </source>
</evidence>
<dbReference type="InterPro" id="IPR036513">
    <property type="entry name" value="STAS_dom_sf"/>
</dbReference>
<accession>A0ABQ0U5S7</accession>
<protein>
    <recommendedName>
        <fullName evidence="3">STAS/SEC14 domain-containing protein</fullName>
    </recommendedName>
</protein>
<dbReference type="Proteomes" id="UP000321121">
    <property type="component" value="Unassembled WGS sequence"/>
</dbReference>
<comment type="caution">
    <text evidence="1">The sequence shown here is derived from an EMBL/GenBank/DDBJ whole genome shotgun (WGS) entry which is preliminary data.</text>
</comment>
<dbReference type="Gene3D" id="3.40.50.10600">
    <property type="entry name" value="SpoIIaa-like domains"/>
    <property type="match status" value="1"/>
</dbReference>
<proteinExistence type="predicted"/>
<name>A0ABQ0U5S7_9GAMM</name>
<evidence type="ECO:0000313" key="2">
    <source>
        <dbReference type="Proteomes" id="UP000321121"/>
    </source>
</evidence>